<reference evidence="1" key="1">
    <citation type="submission" date="2022-10" db="EMBL/GenBank/DDBJ databases">
        <authorList>
            <person name="Byrne P K."/>
        </authorList>
    </citation>
    <scope>NUCLEOTIDE SEQUENCE</scope>
    <source>
        <strain evidence="1">CBS7001</strain>
    </source>
</reference>
<protein>
    <recommendedName>
        <fullName evidence="3">Protein DSE3</fullName>
    </recommendedName>
</protein>
<gene>
    <name evidence="1" type="primary">SUVC08G2910</name>
    <name evidence="1" type="ORF">SUVC_08G2910</name>
</gene>
<evidence type="ECO:0000313" key="1">
    <source>
        <dbReference type="EMBL" id="CAI4064595.1"/>
    </source>
</evidence>
<evidence type="ECO:0000313" key="2">
    <source>
        <dbReference type="Proteomes" id="UP001162090"/>
    </source>
</evidence>
<organism evidence="1 2">
    <name type="scientific">Saccharomyces uvarum</name>
    <name type="common">Yeast</name>
    <name type="synonym">Saccharomyces bayanus var. uvarum</name>
    <dbReference type="NCBI Taxonomy" id="230603"/>
    <lineage>
        <taxon>Eukaryota</taxon>
        <taxon>Fungi</taxon>
        <taxon>Dikarya</taxon>
        <taxon>Ascomycota</taxon>
        <taxon>Saccharomycotina</taxon>
        <taxon>Saccharomycetes</taxon>
        <taxon>Saccharomycetales</taxon>
        <taxon>Saccharomycetaceae</taxon>
        <taxon>Saccharomyces</taxon>
    </lineage>
</organism>
<dbReference type="AlphaFoldDB" id="A0AA35JLK7"/>
<dbReference type="EMBL" id="OX365919">
    <property type="protein sequence ID" value="CAI4064595.1"/>
    <property type="molecule type" value="Genomic_DNA"/>
</dbReference>
<accession>A0AA35JLK7</accession>
<evidence type="ECO:0008006" key="3">
    <source>
        <dbReference type="Google" id="ProtNLM"/>
    </source>
</evidence>
<dbReference type="Proteomes" id="UP001162090">
    <property type="component" value="Chromosome 8"/>
</dbReference>
<proteinExistence type="predicted"/>
<sequence>MPRKFLGERIDRNVDAVRPSSLTLTPEDLKHIPVIPNDFTDDDDRVLSNGNCEKRLSRRFGGTMVLKKRLESVPELFLHDFKKKPRSKLDVIKERYPKYSPAPKTLATPQIDRVRLQERKRVGSSPIQRKGLRRSAIPQITVTQPIQHEERPVNSIDRVFVSQPAPIVMPVQTITQMDPVAVMQKQPHHERTRNKYGKSNSEILFDEILSAYENTPTKSSTALNSEIDRIIDICSSKHMAKNIEAFQAPQVACPYDAETLFSSTTPKLKPTHFSALDDMISSPEYSISGGSTYSEHWSSGEELPDLESIAWSTRKSAMRSSIVSESTNEEGYCTAAETLPSTISVEDLDIHNAPPAPAPKPPYTALIGQPPIRRLKKVTLGSPKIMYMMDSGDESGEHDDEEDMNLHALQVKIDNIEIASSSSSSSSSIYSS</sequence>
<name>A0AA35JLK7_SACUV</name>